<feature type="non-terminal residue" evidence="3">
    <location>
        <position position="432"/>
    </location>
</feature>
<dbReference type="InterPro" id="IPR051696">
    <property type="entry name" value="DENN_Domain_GEFs"/>
</dbReference>
<proteinExistence type="predicted"/>
<dbReference type="InterPro" id="IPR037516">
    <property type="entry name" value="Tripartite_DENN"/>
</dbReference>
<feature type="domain" description="UDENN" evidence="2">
    <location>
        <begin position="1"/>
        <end position="432"/>
    </location>
</feature>
<dbReference type="InterPro" id="IPR001194">
    <property type="entry name" value="cDENN_dom"/>
</dbReference>
<evidence type="ECO:0000259" key="2">
    <source>
        <dbReference type="PROSITE" id="PS50211"/>
    </source>
</evidence>
<dbReference type="AlphaFoldDB" id="A0A367IQ60"/>
<dbReference type="InterPro" id="IPR005112">
    <property type="entry name" value="dDENN_dom"/>
</dbReference>
<feature type="region of interest" description="Disordered" evidence="1">
    <location>
        <begin position="215"/>
        <end position="238"/>
    </location>
</feature>
<organism evidence="3 4">
    <name type="scientific">Rhizopus stolonifer</name>
    <name type="common">Rhizopus nigricans</name>
    <dbReference type="NCBI Taxonomy" id="4846"/>
    <lineage>
        <taxon>Eukaryota</taxon>
        <taxon>Fungi</taxon>
        <taxon>Fungi incertae sedis</taxon>
        <taxon>Mucoromycota</taxon>
        <taxon>Mucoromycotina</taxon>
        <taxon>Mucoromycetes</taxon>
        <taxon>Mucorales</taxon>
        <taxon>Mucorineae</taxon>
        <taxon>Rhizopodaceae</taxon>
        <taxon>Rhizopus</taxon>
    </lineage>
</organism>
<dbReference type="SMART" id="SM00801">
    <property type="entry name" value="dDENN"/>
    <property type="match status" value="1"/>
</dbReference>
<sequence length="432" mass="48959">FVFIPVLPQRLLTCLQAPVPYMIGFQGTMAELEEHVLEEVCIVNLDSNSMHQSQRSMLIPERQRRKLQSALEQYAPLHTKCKIPYGVPLPVQCTFPKGKMILNCSRSRTTDVFISPAARQPRDSESSSDTISIWSLSRPWSSNSNDSSMSTLPQYPGSAILSTSTGNYASSSSSSLHSPPVSPVQLSFQTSLSTSSLSKPQQRVSMPAVHAAYPNTGTFDHQHSYRKANYRRSEPVEENTKNRLSAFMSKPRAVFQSEHQPVMLSPRISVSTPHMTSELEYPVFSRRLKHIEGHVMVEILTSELTRFQGYRCVCGKQVTETEQNEYRKPILFMSCQECHLVTHDACTDQILHPCLPACFDEQKVQDAFIRMFASLLYNYRTGFVDHSEDMPLVSTNDPTKQSLYFSKEKFLKHSDKDTRAFLSNLCNSQMFT</sequence>
<accession>A0A367IQ60</accession>
<evidence type="ECO:0000313" key="3">
    <source>
        <dbReference type="EMBL" id="RCH79776.1"/>
    </source>
</evidence>
<evidence type="ECO:0000313" key="4">
    <source>
        <dbReference type="Proteomes" id="UP000253551"/>
    </source>
</evidence>
<protein>
    <recommendedName>
        <fullName evidence="2">UDENN domain-containing protein</fullName>
    </recommendedName>
</protein>
<reference evidence="3 4" key="1">
    <citation type="journal article" date="2018" name="G3 (Bethesda)">
        <title>Phylogenetic and Phylogenomic Definition of Rhizopus Species.</title>
        <authorList>
            <person name="Gryganskyi A.P."/>
            <person name="Golan J."/>
            <person name="Dolatabadi S."/>
            <person name="Mondo S."/>
            <person name="Robb S."/>
            <person name="Idnurm A."/>
            <person name="Muszewska A."/>
            <person name="Steczkiewicz K."/>
            <person name="Masonjones S."/>
            <person name="Liao H.L."/>
            <person name="Gajdeczka M.T."/>
            <person name="Anike F."/>
            <person name="Vuek A."/>
            <person name="Anishchenko I.M."/>
            <person name="Voigt K."/>
            <person name="de Hoog G.S."/>
            <person name="Smith M.E."/>
            <person name="Heitman J."/>
            <person name="Vilgalys R."/>
            <person name="Stajich J.E."/>
        </authorList>
    </citation>
    <scope>NUCLEOTIDE SEQUENCE [LARGE SCALE GENOMIC DNA]</scope>
    <source>
        <strain evidence="3 4">LSU 92-RS-03</strain>
    </source>
</reference>
<dbReference type="PROSITE" id="PS50211">
    <property type="entry name" value="DENN"/>
    <property type="match status" value="1"/>
</dbReference>
<name>A0A367IQ60_RHIST</name>
<dbReference type="EMBL" id="PJQM01006376">
    <property type="protein sequence ID" value="RCH79776.1"/>
    <property type="molecule type" value="Genomic_DNA"/>
</dbReference>
<keyword evidence="4" id="KW-1185">Reference proteome</keyword>
<dbReference type="Proteomes" id="UP000253551">
    <property type="component" value="Unassembled WGS sequence"/>
</dbReference>
<comment type="caution">
    <text evidence="3">The sequence shown here is derived from an EMBL/GenBank/DDBJ whole genome shotgun (WGS) entry which is preliminary data.</text>
</comment>
<dbReference type="PANTHER" id="PTHR12296:SF21">
    <property type="entry name" value="DENN DOMAIN-CONTAINING PROTEIN 3"/>
    <property type="match status" value="1"/>
</dbReference>
<dbReference type="GO" id="GO:0031410">
    <property type="term" value="C:cytoplasmic vesicle"/>
    <property type="evidence" value="ECO:0007669"/>
    <property type="project" value="TreeGrafter"/>
</dbReference>
<dbReference type="Pfam" id="PF03455">
    <property type="entry name" value="dDENN"/>
    <property type="match status" value="1"/>
</dbReference>
<gene>
    <name evidence="3" type="ORF">CU098_001223</name>
</gene>
<dbReference type="Pfam" id="PF02141">
    <property type="entry name" value="DENN"/>
    <property type="match status" value="1"/>
</dbReference>
<evidence type="ECO:0000256" key="1">
    <source>
        <dbReference type="SAM" id="MobiDB-lite"/>
    </source>
</evidence>
<dbReference type="PANTHER" id="PTHR12296">
    <property type="entry name" value="DENN DOMAIN-CONTAINING PROTEIN 4"/>
    <property type="match status" value="1"/>
</dbReference>
<dbReference type="InterPro" id="IPR043153">
    <property type="entry name" value="DENN_C"/>
</dbReference>
<dbReference type="GO" id="GO:0032483">
    <property type="term" value="P:regulation of Rab protein signal transduction"/>
    <property type="evidence" value="ECO:0007669"/>
    <property type="project" value="TreeGrafter"/>
</dbReference>
<feature type="non-terminal residue" evidence="3">
    <location>
        <position position="1"/>
    </location>
</feature>
<dbReference type="OrthoDB" id="6019893at2759"/>
<dbReference type="Gene3D" id="3.40.50.11500">
    <property type="match status" value="1"/>
</dbReference>